<keyword evidence="1" id="KW-0732">Signal</keyword>
<keyword evidence="3" id="KW-1185">Reference proteome</keyword>
<accession>A0A829Y9R9</accession>
<dbReference type="InterPro" id="IPR027056">
    <property type="entry name" value="Gluconate_2DH_su3"/>
</dbReference>
<comment type="caution">
    <text evidence="2">The sequence shown here is derived from an EMBL/GenBank/DDBJ whole genome shotgun (WGS) entry which is preliminary data.</text>
</comment>
<evidence type="ECO:0000256" key="1">
    <source>
        <dbReference type="SAM" id="SignalP"/>
    </source>
</evidence>
<dbReference type="PROSITE" id="PS51318">
    <property type="entry name" value="TAT"/>
    <property type="match status" value="1"/>
</dbReference>
<evidence type="ECO:0000313" key="3">
    <source>
        <dbReference type="Proteomes" id="UP000445000"/>
    </source>
</evidence>
<dbReference type="EMBL" id="BLJN01000002">
    <property type="protein sequence ID" value="GFE80084.1"/>
    <property type="molecule type" value="Genomic_DNA"/>
</dbReference>
<feature type="signal peptide" evidence="1">
    <location>
        <begin position="1"/>
        <end position="25"/>
    </location>
</feature>
<evidence type="ECO:0008006" key="4">
    <source>
        <dbReference type="Google" id="ProtNLM"/>
    </source>
</evidence>
<sequence>MINRRNFLQGTSVLMAHASFSQVVAAFVASRTAAAASPRDPIFLSAAELSRVAVLVDLILPETDSPAATAAGTHEFVDVALSACASPKQQATFRQGLAALAAEGFDAMSAPDRLAWLQRRAASDVVLTYDESFFKILKDYTLTGYFHSEIGATQALAYERVPGGFQGDIPLAAGQKAWVI</sequence>
<gene>
    <name evidence="2" type="ORF">GCM10011487_20840</name>
</gene>
<dbReference type="Proteomes" id="UP000445000">
    <property type="component" value="Unassembled WGS sequence"/>
</dbReference>
<organism evidence="2 3">
    <name type="scientific">Steroidobacter agaridevorans</name>
    <dbReference type="NCBI Taxonomy" id="2695856"/>
    <lineage>
        <taxon>Bacteria</taxon>
        <taxon>Pseudomonadati</taxon>
        <taxon>Pseudomonadota</taxon>
        <taxon>Gammaproteobacteria</taxon>
        <taxon>Steroidobacterales</taxon>
        <taxon>Steroidobacteraceae</taxon>
        <taxon>Steroidobacter</taxon>
    </lineage>
</organism>
<proteinExistence type="predicted"/>
<protein>
    <recommendedName>
        <fullName evidence="4">Gluconate 2-dehydrogenase subunit 3 family protein</fullName>
    </recommendedName>
</protein>
<evidence type="ECO:0000313" key="2">
    <source>
        <dbReference type="EMBL" id="GFE80084.1"/>
    </source>
</evidence>
<feature type="chain" id="PRO_5032485662" description="Gluconate 2-dehydrogenase subunit 3 family protein" evidence="1">
    <location>
        <begin position="26"/>
        <end position="180"/>
    </location>
</feature>
<dbReference type="AlphaFoldDB" id="A0A829Y9R9"/>
<reference evidence="3" key="1">
    <citation type="submission" date="2020-01" db="EMBL/GenBank/DDBJ databases">
        <title>'Steroidobacter agaridevorans' sp. nov., agar-degrading bacteria isolated from rhizosphere soils.</title>
        <authorList>
            <person name="Ikenaga M."/>
            <person name="Kataoka M."/>
            <person name="Murouchi A."/>
            <person name="Katsuragi S."/>
            <person name="Sakai M."/>
        </authorList>
    </citation>
    <scope>NUCLEOTIDE SEQUENCE [LARGE SCALE GENOMIC DNA]</scope>
    <source>
        <strain evidence="3">YU21-B</strain>
    </source>
</reference>
<name>A0A829Y9R9_9GAMM</name>
<dbReference type="InterPro" id="IPR006311">
    <property type="entry name" value="TAT_signal"/>
</dbReference>
<dbReference type="RefSeq" id="WP_161811814.1">
    <property type="nucleotide sequence ID" value="NZ_BLJN01000002.1"/>
</dbReference>
<dbReference type="Pfam" id="PF13618">
    <property type="entry name" value="Gluconate_2-dh3"/>
    <property type="match status" value="1"/>
</dbReference>